<dbReference type="EC" id="5.6.2.4" evidence="10"/>
<dbReference type="PANTHER" id="PTHR13710">
    <property type="entry name" value="DNA HELICASE RECQ FAMILY MEMBER"/>
    <property type="match status" value="1"/>
</dbReference>
<dbReference type="Proteomes" id="UP000029108">
    <property type="component" value="Unassembled WGS sequence"/>
</dbReference>
<keyword evidence="6" id="KW-0067">ATP-binding</keyword>
<accession>A0A086Z5W7</accession>
<dbReference type="Pfam" id="PF00270">
    <property type="entry name" value="DEAD"/>
    <property type="match status" value="1"/>
</dbReference>
<evidence type="ECO:0000256" key="7">
    <source>
        <dbReference type="ARBA" id="ARBA00023125"/>
    </source>
</evidence>
<comment type="caution">
    <text evidence="16">The sequence shown here is derived from an EMBL/GenBank/DDBJ whole genome shotgun (WGS) entry which is preliminary data.</text>
</comment>
<protein>
    <recommendedName>
        <fullName evidence="11">ATP-dependent DNA helicase RecQ</fullName>
        <ecNumber evidence="10">5.6.2.4</ecNumber>
    </recommendedName>
    <alternativeName>
        <fullName evidence="12">DNA 3'-5' helicase RecQ</fullName>
    </alternativeName>
</protein>
<evidence type="ECO:0000256" key="8">
    <source>
        <dbReference type="ARBA" id="ARBA00023235"/>
    </source>
</evidence>
<feature type="region of interest" description="Disordered" evidence="13">
    <location>
        <begin position="421"/>
        <end position="450"/>
    </location>
</feature>
<feature type="compositionally biased region" description="Basic residues" evidence="13">
    <location>
        <begin position="431"/>
        <end position="442"/>
    </location>
</feature>
<gene>
    <name evidence="16" type="ORF">BBIA_2538</name>
</gene>
<dbReference type="NCBIfam" id="TIGR00614">
    <property type="entry name" value="recQ_fam"/>
    <property type="match status" value="1"/>
</dbReference>
<evidence type="ECO:0000259" key="14">
    <source>
        <dbReference type="PROSITE" id="PS51192"/>
    </source>
</evidence>
<dbReference type="AlphaFoldDB" id="A0A086Z5W7"/>
<evidence type="ECO:0000256" key="2">
    <source>
        <dbReference type="ARBA" id="ARBA00022723"/>
    </source>
</evidence>
<dbReference type="GO" id="GO:0005524">
    <property type="term" value="F:ATP binding"/>
    <property type="evidence" value="ECO:0007669"/>
    <property type="project" value="UniProtKB-KW"/>
</dbReference>
<comment type="catalytic activity">
    <reaction evidence="9">
        <text>Couples ATP hydrolysis with the unwinding of duplex DNA by translocating in the 3'-5' direction.</text>
        <dbReference type="EC" id="5.6.2.4"/>
    </reaction>
</comment>
<evidence type="ECO:0000313" key="17">
    <source>
        <dbReference type="Proteomes" id="UP000029108"/>
    </source>
</evidence>
<evidence type="ECO:0000256" key="6">
    <source>
        <dbReference type="ARBA" id="ARBA00022840"/>
    </source>
</evidence>
<dbReference type="CDD" id="cd17920">
    <property type="entry name" value="DEXHc_RecQ"/>
    <property type="match status" value="1"/>
</dbReference>
<dbReference type="eggNOG" id="COG0514">
    <property type="taxonomic scope" value="Bacteria"/>
</dbReference>
<evidence type="ECO:0000256" key="9">
    <source>
        <dbReference type="ARBA" id="ARBA00034617"/>
    </source>
</evidence>
<dbReference type="InterPro" id="IPR001650">
    <property type="entry name" value="Helicase_C-like"/>
</dbReference>
<keyword evidence="3" id="KW-0547">Nucleotide-binding</keyword>
<comment type="similarity">
    <text evidence="1">Belongs to the helicase family. RecQ subfamily.</text>
</comment>
<dbReference type="InterPro" id="IPR011545">
    <property type="entry name" value="DEAD/DEAH_box_helicase_dom"/>
</dbReference>
<evidence type="ECO:0000256" key="5">
    <source>
        <dbReference type="ARBA" id="ARBA00022806"/>
    </source>
</evidence>
<keyword evidence="17" id="KW-1185">Reference proteome</keyword>
<evidence type="ECO:0000256" key="12">
    <source>
        <dbReference type="ARBA" id="ARBA00044550"/>
    </source>
</evidence>
<proteinExistence type="inferred from homology"/>
<organism evidence="16 17">
    <name type="scientific">Bifidobacterium biavatii DSM 23969</name>
    <dbReference type="NCBI Taxonomy" id="1437608"/>
    <lineage>
        <taxon>Bacteria</taxon>
        <taxon>Bacillati</taxon>
        <taxon>Actinomycetota</taxon>
        <taxon>Actinomycetes</taxon>
        <taxon>Bifidobacteriales</taxon>
        <taxon>Bifidobacteriaceae</taxon>
        <taxon>Bifidobacterium</taxon>
    </lineage>
</organism>
<dbReference type="InterPro" id="IPR014001">
    <property type="entry name" value="Helicase_ATP-bd"/>
</dbReference>
<evidence type="ECO:0000313" key="16">
    <source>
        <dbReference type="EMBL" id="KFI41917.1"/>
    </source>
</evidence>
<dbReference type="GO" id="GO:0009378">
    <property type="term" value="F:four-way junction helicase activity"/>
    <property type="evidence" value="ECO:0007669"/>
    <property type="project" value="TreeGrafter"/>
</dbReference>
<dbReference type="Gene3D" id="3.40.50.300">
    <property type="entry name" value="P-loop containing nucleotide triphosphate hydrolases"/>
    <property type="match status" value="2"/>
</dbReference>
<dbReference type="InterPro" id="IPR004589">
    <property type="entry name" value="DNA_helicase_ATP-dep_RecQ"/>
</dbReference>
<dbReference type="GO" id="GO:0006310">
    <property type="term" value="P:DNA recombination"/>
    <property type="evidence" value="ECO:0007669"/>
    <property type="project" value="InterPro"/>
</dbReference>
<keyword evidence="5 16" id="KW-0347">Helicase</keyword>
<dbReference type="STRING" id="1437608.GCA_000771645_01757"/>
<evidence type="ECO:0000256" key="13">
    <source>
        <dbReference type="SAM" id="MobiDB-lite"/>
    </source>
</evidence>
<dbReference type="SUPFAM" id="SSF52540">
    <property type="entry name" value="P-loop containing nucleoside triphosphate hydrolases"/>
    <property type="match status" value="1"/>
</dbReference>
<evidence type="ECO:0000256" key="1">
    <source>
        <dbReference type="ARBA" id="ARBA00005446"/>
    </source>
</evidence>
<dbReference type="PROSITE" id="PS51194">
    <property type="entry name" value="HELICASE_CTER"/>
    <property type="match status" value="1"/>
</dbReference>
<dbReference type="SMART" id="SM00487">
    <property type="entry name" value="DEXDc"/>
    <property type="match status" value="1"/>
</dbReference>
<evidence type="ECO:0000256" key="3">
    <source>
        <dbReference type="ARBA" id="ARBA00022741"/>
    </source>
</evidence>
<dbReference type="PANTHER" id="PTHR13710:SF105">
    <property type="entry name" value="ATP-DEPENDENT DNA HELICASE Q1"/>
    <property type="match status" value="1"/>
</dbReference>
<dbReference type="EMBL" id="JGYN01000054">
    <property type="protein sequence ID" value="KFI41917.1"/>
    <property type="molecule type" value="Genomic_DNA"/>
</dbReference>
<dbReference type="PROSITE" id="PS51192">
    <property type="entry name" value="HELICASE_ATP_BIND_1"/>
    <property type="match status" value="1"/>
</dbReference>
<evidence type="ECO:0000256" key="10">
    <source>
        <dbReference type="ARBA" id="ARBA00034808"/>
    </source>
</evidence>
<feature type="domain" description="Helicase ATP-binding" evidence="14">
    <location>
        <begin position="35"/>
        <end position="204"/>
    </location>
</feature>
<feature type="domain" description="Helicase C-terminal" evidence="15">
    <location>
        <begin position="231"/>
        <end position="375"/>
    </location>
</feature>
<keyword evidence="8" id="KW-0413">Isomerase</keyword>
<keyword evidence="2" id="KW-0479">Metal-binding</keyword>
<dbReference type="SMART" id="SM00490">
    <property type="entry name" value="HELICc"/>
    <property type="match status" value="1"/>
</dbReference>
<evidence type="ECO:0000256" key="4">
    <source>
        <dbReference type="ARBA" id="ARBA00022801"/>
    </source>
</evidence>
<dbReference type="GO" id="GO:0006281">
    <property type="term" value="P:DNA repair"/>
    <property type="evidence" value="ECO:0007669"/>
    <property type="project" value="TreeGrafter"/>
</dbReference>
<evidence type="ECO:0000256" key="11">
    <source>
        <dbReference type="ARBA" id="ARBA00044535"/>
    </source>
</evidence>
<keyword evidence="4 16" id="KW-0378">Hydrolase</keyword>
<dbReference type="GO" id="GO:0003677">
    <property type="term" value="F:DNA binding"/>
    <property type="evidence" value="ECO:0007669"/>
    <property type="project" value="UniProtKB-KW"/>
</dbReference>
<dbReference type="GO" id="GO:0046872">
    <property type="term" value="F:metal ion binding"/>
    <property type="evidence" value="ECO:0007669"/>
    <property type="project" value="UniProtKB-KW"/>
</dbReference>
<dbReference type="GO" id="GO:0016787">
    <property type="term" value="F:hydrolase activity"/>
    <property type="evidence" value="ECO:0007669"/>
    <property type="project" value="UniProtKB-KW"/>
</dbReference>
<sequence>MTMDDGMNDLIPFARKALEHYFGYEDFRPGQDQVVNAVLNGRDVMAVMPTGSGKSICYQLPATRPHTFTLVISPLRALMRDQVQALLKRDIPAALIDSGVSTKDRIKTYMQAGKGELQILYVAPERLWAGDFLEFIRNTKTDLIAVDEAHCVLQWGFSFRSSYLRIGEFIASLPYRPVVAAFTATATPDQLPEIERNLGLIQPVRVSTGFDRPNIRFDVVRSTSDMARQRDIAKFVAEHEGSGVVYCTTVRECEDMAELLGRKGVDAQPFYAALDDDQKAKVQDGFLAGSPMVMCSTTAFGMGVDKPDIRWVVNDGMCESIESFYQEAGRAGRDGEPARSVMYWTEKDMDDWYRRIQRDAGSLVHDPEIKAKARLAAFARLEAMDEYCEGVKDKECLRKRILAYFGDEPEWDKCDNCSTCDPKGVPETTRTKRGGKKKKTAKPKSTGPNA</sequence>
<keyword evidence="7" id="KW-0238">DNA-binding</keyword>
<dbReference type="InterPro" id="IPR027417">
    <property type="entry name" value="P-loop_NTPase"/>
</dbReference>
<dbReference type="GO" id="GO:0005694">
    <property type="term" value="C:chromosome"/>
    <property type="evidence" value="ECO:0007669"/>
    <property type="project" value="TreeGrafter"/>
</dbReference>
<evidence type="ECO:0000259" key="15">
    <source>
        <dbReference type="PROSITE" id="PS51194"/>
    </source>
</evidence>
<dbReference type="InterPro" id="IPR032284">
    <property type="entry name" value="RecQ_Zn-bd"/>
</dbReference>
<dbReference type="GO" id="GO:0043138">
    <property type="term" value="F:3'-5' DNA helicase activity"/>
    <property type="evidence" value="ECO:0007669"/>
    <property type="project" value="UniProtKB-EC"/>
</dbReference>
<reference evidence="16 17" key="1">
    <citation type="submission" date="2014-03" db="EMBL/GenBank/DDBJ databases">
        <title>Genomics of Bifidobacteria.</title>
        <authorList>
            <person name="Ventura M."/>
            <person name="Milani C."/>
            <person name="Lugli G.A."/>
        </authorList>
    </citation>
    <scope>NUCLEOTIDE SEQUENCE [LARGE SCALE GENOMIC DNA]</scope>
    <source>
        <strain evidence="16 17">DSM 23969</strain>
    </source>
</reference>
<dbReference type="GO" id="GO:0005737">
    <property type="term" value="C:cytoplasm"/>
    <property type="evidence" value="ECO:0007669"/>
    <property type="project" value="TreeGrafter"/>
</dbReference>
<name>A0A086Z5W7_9BIFI</name>
<dbReference type="Pfam" id="PF00271">
    <property type="entry name" value="Helicase_C"/>
    <property type="match status" value="1"/>
</dbReference>
<dbReference type="Pfam" id="PF16124">
    <property type="entry name" value="RecQ_Zn_bind"/>
    <property type="match status" value="1"/>
</dbReference>